<sequence>MEITMLEFAEAVLKEIRKLQDQSKQIVLGGTITDMERYRFMMGRLEGLRMVEDSVKELLKKVTDDVDDFLK</sequence>
<organism evidence="2">
    <name type="scientific">uncultured Caudovirales phage</name>
    <dbReference type="NCBI Taxonomy" id="2100421"/>
    <lineage>
        <taxon>Viruses</taxon>
        <taxon>Duplodnaviria</taxon>
        <taxon>Heunggongvirae</taxon>
        <taxon>Uroviricota</taxon>
        <taxon>Caudoviricetes</taxon>
        <taxon>Peduoviridae</taxon>
        <taxon>Maltschvirus</taxon>
        <taxon>Maltschvirus maltsch</taxon>
    </lineage>
</organism>
<dbReference type="EMBL" id="LR798328">
    <property type="protein sequence ID" value="CAB5224391.1"/>
    <property type="molecule type" value="Genomic_DNA"/>
</dbReference>
<dbReference type="EMBL" id="LR796617">
    <property type="protein sequence ID" value="CAB4155006.1"/>
    <property type="molecule type" value="Genomic_DNA"/>
</dbReference>
<accession>A0A6J7X1I1</accession>
<evidence type="ECO:0000313" key="1">
    <source>
        <dbReference type="EMBL" id="CAB4155006.1"/>
    </source>
</evidence>
<gene>
    <name evidence="1" type="ORF">UFOVP652_59</name>
    <name evidence="2" type="ORF">UFOVP734_65</name>
</gene>
<reference evidence="2" key="1">
    <citation type="submission" date="2020-05" db="EMBL/GenBank/DDBJ databases">
        <authorList>
            <person name="Chiriac C."/>
            <person name="Salcher M."/>
            <person name="Ghai R."/>
            <person name="Kavagutti S V."/>
        </authorList>
    </citation>
    <scope>NUCLEOTIDE SEQUENCE</scope>
</reference>
<name>A0A6J7X1I1_9CAUD</name>
<proteinExistence type="predicted"/>
<protein>
    <submittedName>
        <fullName evidence="2">Uncharacterized protein</fullName>
    </submittedName>
</protein>
<evidence type="ECO:0000313" key="2">
    <source>
        <dbReference type="EMBL" id="CAB5224391.1"/>
    </source>
</evidence>